<evidence type="ECO:0000313" key="2">
    <source>
        <dbReference type="EMBL" id="GCL36637.1"/>
    </source>
</evidence>
<organism evidence="2 3">
    <name type="scientific">Sphaerospermopsis reniformis</name>
    <dbReference type="NCBI Taxonomy" id="531300"/>
    <lineage>
        <taxon>Bacteria</taxon>
        <taxon>Bacillati</taxon>
        <taxon>Cyanobacteriota</taxon>
        <taxon>Cyanophyceae</taxon>
        <taxon>Nostocales</taxon>
        <taxon>Aphanizomenonaceae</taxon>
        <taxon>Sphaerospermopsis</taxon>
    </lineage>
</organism>
<feature type="domain" description="vWA-MoxR associated protein C-terminal" evidence="1">
    <location>
        <begin position="266"/>
        <end position="462"/>
    </location>
</feature>
<dbReference type="EMBL" id="BJCE01000044">
    <property type="protein sequence ID" value="GCL36637.1"/>
    <property type="molecule type" value="Genomic_DNA"/>
</dbReference>
<comment type="caution">
    <text evidence="2">The sequence shown here is derived from an EMBL/GenBank/DDBJ whole genome shotgun (WGS) entry which is preliminary data.</text>
</comment>
<dbReference type="InterPro" id="IPR045450">
    <property type="entry name" value="VMAP_C"/>
</dbReference>
<dbReference type="InterPro" id="IPR029787">
    <property type="entry name" value="Nucleotide_cyclase"/>
</dbReference>
<gene>
    <name evidence="2" type="ORF">SR1949_17430</name>
</gene>
<protein>
    <recommendedName>
        <fullName evidence="1">vWA-MoxR associated protein C-terminal domain-containing protein</fullName>
    </recommendedName>
</protein>
<dbReference type="SUPFAM" id="SSF55073">
    <property type="entry name" value="Nucleotide cyclase"/>
    <property type="match status" value="1"/>
</dbReference>
<dbReference type="Proteomes" id="UP000300142">
    <property type="component" value="Unassembled WGS sequence"/>
</dbReference>
<keyword evidence="3" id="KW-1185">Reference proteome</keyword>
<name>A0A479ZVR2_9CYAN</name>
<reference evidence="3" key="1">
    <citation type="submission" date="2019-02" db="EMBL/GenBank/DDBJ databases">
        <title>Draft genome sequence of Sphaerospermopsis reniformis NIES-1949.</title>
        <authorList>
            <person name="Yamaguchi H."/>
            <person name="Suzuki S."/>
            <person name="Kawachi M."/>
        </authorList>
    </citation>
    <scope>NUCLEOTIDE SEQUENCE [LARGE SCALE GENOMIC DNA]</scope>
    <source>
        <strain evidence="3">NIES-1949</strain>
    </source>
</reference>
<dbReference type="Gene3D" id="3.30.70.1230">
    <property type="entry name" value="Nucleotide cyclase"/>
    <property type="match status" value="1"/>
</dbReference>
<accession>A0A479ZVR2</accession>
<proteinExistence type="predicted"/>
<dbReference type="Pfam" id="PF20028">
    <property type="entry name" value="VMAP-C"/>
    <property type="match status" value="1"/>
</dbReference>
<dbReference type="AlphaFoldDB" id="A0A479ZVR2"/>
<sequence length="482" mass="56431">MNIKLTVVYLDLVTSSTFTNEIQKQGGAELTRTFINQIHNLVETAFNTVANRSEYDEFHSLGGDGYRISFKNVNDAYQFVEYFCKSVEEIDNNEPNRRKRIFRVGAATGTVHFDSSQSGLRRIEGSNVLVPVSRLVQANPPGYFYVDQETFNNFNEDIKNKFENESVSVPGKNHEGTITAYRCQMFSNLDSSQKTQPTKPLIANYLFFIIEPKPNTNKPEFLIKSEFVQFENNECEKELKRFPIQLSEEEEFRSYLEKEIIDYVYKSIQEMKKELKKQNIILCSSLIIELFVPISLLGADFDIKQIPDESGSQRIPICNLYPLIVRSYERFFKHDINDQSIILYREKFRLLQEFINTNNTQKFIQNTDVYHLINDHFPASKARYKIFSKILREGFPLCLWTRYKTIDDTTVSENFRRILDIDSGSHHNFCKFYRIHRNIHDIRKNNMERRTDFGYNLGVLFDHDKIPTGANQLISPNMARNV</sequence>
<evidence type="ECO:0000313" key="3">
    <source>
        <dbReference type="Proteomes" id="UP000300142"/>
    </source>
</evidence>
<evidence type="ECO:0000259" key="1">
    <source>
        <dbReference type="Pfam" id="PF20028"/>
    </source>
</evidence>